<feature type="transmembrane region" description="Helical" evidence="11">
    <location>
        <begin position="235"/>
        <end position="257"/>
    </location>
</feature>
<evidence type="ECO:0000256" key="3">
    <source>
        <dbReference type="ARBA" id="ARBA00022692"/>
    </source>
</evidence>
<feature type="transmembrane region" description="Helical" evidence="11">
    <location>
        <begin position="205"/>
        <end position="223"/>
    </location>
</feature>
<keyword evidence="9 10" id="KW-0807">Transducer</keyword>
<dbReference type="KEGG" id="xla:108710342"/>
<evidence type="ECO:0000256" key="4">
    <source>
        <dbReference type="ARBA" id="ARBA00022725"/>
    </source>
</evidence>
<protein>
    <recommendedName>
        <fullName evidence="11">Olfactory receptor</fullName>
    </recommendedName>
</protein>
<dbReference type="Proteomes" id="UP000186698">
    <property type="component" value="Chromosome 3L"/>
</dbReference>
<keyword evidence="4 11" id="KW-0552">Olfaction</keyword>
<evidence type="ECO:0000256" key="7">
    <source>
        <dbReference type="ARBA" id="ARBA00023136"/>
    </source>
</evidence>
<evidence type="ECO:0000256" key="1">
    <source>
        <dbReference type="ARBA" id="ARBA00004651"/>
    </source>
</evidence>
<dbReference type="GO" id="GO:0004984">
    <property type="term" value="F:olfactory receptor activity"/>
    <property type="evidence" value="ECO:0000318"/>
    <property type="project" value="GO_Central"/>
</dbReference>
<evidence type="ECO:0000313" key="13">
    <source>
        <dbReference type="Proteomes" id="UP000186698"/>
    </source>
</evidence>
<dbReference type="InterPro" id="IPR050516">
    <property type="entry name" value="Olfactory_GPCR"/>
</dbReference>
<accession>A0A8J0UP75</accession>
<dbReference type="RefSeq" id="XP_018106968.1">
    <property type="nucleotide sequence ID" value="XM_018251479.1"/>
</dbReference>
<dbReference type="InterPro" id="IPR017452">
    <property type="entry name" value="GPCR_Rhodpsn_7TM"/>
</dbReference>
<dbReference type="OrthoDB" id="9898717at2759"/>
<proteinExistence type="inferred from homology"/>
<keyword evidence="3 10" id="KW-0812">Transmembrane</keyword>
<dbReference type="PRINTS" id="PR00245">
    <property type="entry name" value="OLFACTORYR"/>
</dbReference>
<feature type="transmembrane region" description="Helical" evidence="11">
    <location>
        <begin position="56"/>
        <end position="75"/>
    </location>
</feature>
<dbReference type="AlphaFoldDB" id="A0A8J0UP75"/>
<dbReference type="InterPro" id="IPR000725">
    <property type="entry name" value="Olfact_rcpt"/>
</dbReference>
<organism evidence="13 14">
    <name type="scientific">Xenopus laevis</name>
    <name type="common">African clawed frog</name>
    <dbReference type="NCBI Taxonomy" id="8355"/>
    <lineage>
        <taxon>Eukaryota</taxon>
        <taxon>Metazoa</taxon>
        <taxon>Chordata</taxon>
        <taxon>Craniata</taxon>
        <taxon>Vertebrata</taxon>
        <taxon>Euteleostomi</taxon>
        <taxon>Amphibia</taxon>
        <taxon>Batrachia</taxon>
        <taxon>Anura</taxon>
        <taxon>Pipoidea</taxon>
        <taxon>Pipidae</taxon>
        <taxon>Xenopodinae</taxon>
        <taxon>Xenopus</taxon>
        <taxon>Xenopus</taxon>
    </lineage>
</organism>
<evidence type="ECO:0000256" key="2">
    <source>
        <dbReference type="ARBA" id="ARBA00022475"/>
    </source>
</evidence>
<dbReference type="PRINTS" id="PR00237">
    <property type="entry name" value="GPCRRHODOPSN"/>
</dbReference>
<dbReference type="SUPFAM" id="SSF81321">
    <property type="entry name" value="Family A G protein-coupled receptor-like"/>
    <property type="match status" value="1"/>
</dbReference>
<feature type="transmembrane region" description="Helical" evidence="11">
    <location>
        <begin position="137"/>
        <end position="160"/>
    </location>
</feature>
<name>A0A8J0UP75_XENLA</name>
<evidence type="ECO:0000256" key="10">
    <source>
        <dbReference type="RuleBase" id="RU000688"/>
    </source>
</evidence>
<evidence type="ECO:0000256" key="6">
    <source>
        <dbReference type="ARBA" id="ARBA00023040"/>
    </source>
</evidence>
<dbReference type="GO" id="GO:0004930">
    <property type="term" value="F:G protein-coupled receptor activity"/>
    <property type="evidence" value="ECO:0007669"/>
    <property type="project" value="UniProtKB-KW"/>
</dbReference>
<evidence type="ECO:0000313" key="14">
    <source>
        <dbReference type="RefSeq" id="XP_018106968.1"/>
    </source>
</evidence>
<keyword evidence="11" id="KW-0716">Sensory transduction</keyword>
<keyword evidence="2 11" id="KW-1003">Cell membrane</keyword>
<dbReference type="Gene3D" id="1.20.1070.10">
    <property type="entry name" value="Rhodopsin 7-helix transmembrane proteins"/>
    <property type="match status" value="1"/>
</dbReference>
<feature type="transmembrane region" description="Helical" evidence="11">
    <location>
        <begin position="95"/>
        <end position="117"/>
    </location>
</feature>
<dbReference type="FunFam" id="1.20.1070.10:FF:000008">
    <property type="entry name" value="Olfactory receptor"/>
    <property type="match status" value="1"/>
</dbReference>
<evidence type="ECO:0000256" key="11">
    <source>
        <dbReference type="RuleBase" id="RU363047"/>
    </source>
</evidence>
<evidence type="ECO:0000256" key="9">
    <source>
        <dbReference type="ARBA" id="ARBA00023224"/>
    </source>
</evidence>
<evidence type="ECO:0000256" key="5">
    <source>
        <dbReference type="ARBA" id="ARBA00022989"/>
    </source>
</evidence>
<keyword evidence="8 10" id="KW-0675">Receptor</keyword>
<dbReference type="CDD" id="cd13954">
    <property type="entry name" value="7tmA_OR"/>
    <property type="match status" value="1"/>
</dbReference>
<sequence>MNCTTQKDFHLLAFSCSEEDLPFLFMGLLMIYLTAVLGNMMIIVLVCLVSQLHTPMYFFLCNLAFQDIISVSAFLPKLMVITITGDTSISFPRCITQVFLFTFCMGIDIFLLAAMAYDRYVAICIPLRYYLIMNPRVCVLLVTMAWILFIPNSMCFSLLLSGLSFCKSREMNHFFCDLKMLLEISSSDTSHIKQLMSAEIPFTGILPFVLILTSYVYVITSIIKLRTSAARFKAFSSCSSHLTVVLLLCGTCIGIYIKPHSENSQEEEKFLSLLYIGVVPMLNPLVYSLRNRQVWSAAKVLLTKYVPGTLYSLIQSVKFTKERTGENLLKEYWYNTAYST</sequence>
<gene>
    <name evidence="14" type="primary">LOC108710342</name>
</gene>
<feature type="transmembrane region" description="Helical" evidence="11">
    <location>
        <begin position="269"/>
        <end position="289"/>
    </location>
</feature>
<dbReference type="PROSITE" id="PS00237">
    <property type="entry name" value="G_PROTEIN_RECEP_F1_1"/>
    <property type="match status" value="1"/>
</dbReference>
<dbReference type="Pfam" id="PF13853">
    <property type="entry name" value="7tm_4"/>
    <property type="match status" value="1"/>
</dbReference>
<reference evidence="14" key="1">
    <citation type="submission" date="2025-08" db="UniProtKB">
        <authorList>
            <consortium name="RefSeq"/>
        </authorList>
    </citation>
    <scope>IDENTIFICATION</scope>
    <source>
        <strain evidence="14">J_2021</strain>
        <tissue evidence="14">Erythrocytes</tissue>
    </source>
</reference>
<dbReference type="PROSITE" id="PS50262">
    <property type="entry name" value="G_PROTEIN_RECEP_F1_2"/>
    <property type="match status" value="1"/>
</dbReference>
<feature type="domain" description="G-protein coupled receptors family 1 profile" evidence="12">
    <location>
        <begin position="38"/>
        <end position="287"/>
    </location>
</feature>
<comment type="similarity">
    <text evidence="10">Belongs to the G-protein coupled receptor 1 family.</text>
</comment>
<dbReference type="GO" id="GO:0005549">
    <property type="term" value="F:odorant binding"/>
    <property type="evidence" value="ECO:0000318"/>
    <property type="project" value="GO_Central"/>
</dbReference>
<dbReference type="PANTHER" id="PTHR26452">
    <property type="entry name" value="OLFACTORY RECEPTOR"/>
    <property type="match status" value="1"/>
</dbReference>
<evidence type="ECO:0000256" key="8">
    <source>
        <dbReference type="ARBA" id="ARBA00023170"/>
    </source>
</evidence>
<dbReference type="GeneID" id="108710342"/>
<feature type="transmembrane region" description="Helical" evidence="11">
    <location>
        <begin position="23"/>
        <end position="49"/>
    </location>
</feature>
<keyword evidence="7 11" id="KW-0472">Membrane</keyword>
<keyword evidence="5 11" id="KW-1133">Transmembrane helix</keyword>
<comment type="subcellular location">
    <subcellularLocation>
        <location evidence="1 11">Cell membrane</location>
        <topology evidence="1 11">Multi-pass membrane protein</topology>
    </subcellularLocation>
</comment>
<evidence type="ECO:0000259" key="12">
    <source>
        <dbReference type="PROSITE" id="PS50262"/>
    </source>
</evidence>
<keyword evidence="13" id="KW-1185">Reference proteome</keyword>
<dbReference type="InterPro" id="IPR000276">
    <property type="entry name" value="GPCR_Rhodpsn"/>
</dbReference>
<keyword evidence="6 10" id="KW-0297">G-protein coupled receptor</keyword>
<dbReference type="GO" id="GO:0005886">
    <property type="term" value="C:plasma membrane"/>
    <property type="evidence" value="ECO:0007669"/>
    <property type="project" value="UniProtKB-SubCell"/>
</dbReference>